<dbReference type="AlphaFoldDB" id="A0A2I2FR17"/>
<dbReference type="RefSeq" id="XP_024698348.1">
    <property type="nucleotide sequence ID" value="XM_024852588.1"/>
</dbReference>
<accession>A0A2I2FR17</accession>
<gene>
    <name evidence="2" type="ORF">P170DRAFT_469053</name>
</gene>
<name>A0A2I2FR17_9EURO</name>
<comment type="caution">
    <text evidence="2">The sequence shown here is derived from an EMBL/GenBank/DDBJ whole genome shotgun (WGS) entry which is preliminary data.</text>
</comment>
<feature type="compositionally biased region" description="Polar residues" evidence="1">
    <location>
        <begin position="62"/>
        <end position="75"/>
    </location>
</feature>
<feature type="compositionally biased region" description="Basic residues" evidence="1">
    <location>
        <begin position="193"/>
        <end position="206"/>
    </location>
</feature>
<sequence length="238" mass="25404">FAPGTGPPPCLLPRAPHPPDRFASRPRPLASRDHSHPASQGTLPRQLVRQWAFVPYLAPTRQAPSTSLYSPQAPSAPTGLAVGHPRSIRPGTRPPRTAPVPFRSGAHPPPDLLPQAPCPPGGHPQPGDAAPGPHEGAWAGEGSRGKNPGCRLPRRHPQVAPRWPTGPAPGQTAKPPVRPGEWVPLRPTGSGFRQRRRTPKTPRRGSRKPEEGTVVSGRRLAYPVPFPPSKHPALPSTL</sequence>
<reference evidence="2 3" key="1">
    <citation type="submission" date="2016-12" db="EMBL/GenBank/DDBJ databases">
        <title>The genomes of Aspergillus section Nigri reveals drivers in fungal speciation.</title>
        <authorList>
            <consortium name="DOE Joint Genome Institute"/>
            <person name="Vesth T.C."/>
            <person name="Nybo J."/>
            <person name="Theobald S."/>
            <person name="Brandl J."/>
            <person name="Frisvad J.C."/>
            <person name="Nielsen K.F."/>
            <person name="Lyhne E.K."/>
            <person name="Kogle M.E."/>
            <person name="Kuo A."/>
            <person name="Riley R."/>
            <person name="Clum A."/>
            <person name="Nolan M."/>
            <person name="Lipzen A."/>
            <person name="Salamov A."/>
            <person name="Henrissat B."/>
            <person name="Wiebenga A."/>
            <person name="De Vries R.P."/>
            <person name="Grigoriev I.V."/>
            <person name="Mortensen U.H."/>
            <person name="Andersen M.R."/>
            <person name="Baker S.E."/>
        </authorList>
    </citation>
    <scope>NUCLEOTIDE SEQUENCE [LARGE SCALE GENOMIC DNA]</scope>
    <source>
        <strain evidence="2 3">IBT 23096</strain>
    </source>
</reference>
<feature type="non-terminal residue" evidence="2">
    <location>
        <position position="238"/>
    </location>
</feature>
<protein>
    <submittedName>
        <fullName evidence="2">Uncharacterized protein</fullName>
    </submittedName>
</protein>
<keyword evidence="3" id="KW-1185">Reference proteome</keyword>
<feature type="region of interest" description="Disordered" evidence="1">
    <location>
        <begin position="62"/>
        <end position="238"/>
    </location>
</feature>
<feature type="compositionally biased region" description="Pro residues" evidence="1">
    <location>
        <begin position="107"/>
        <end position="123"/>
    </location>
</feature>
<dbReference type="VEuPathDB" id="FungiDB:P170DRAFT_469053"/>
<feature type="non-terminal residue" evidence="2">
    <location>
        <position position="1"/>
    </location>
</feature>
<evidence type="ECO:0000313" key="2">
    <source>
        <dbReference type="EMBL" id="PLB43046.1"/>
    </source>
</evidence>
<feature type="region of interest" description="Disordered" evidence="1">
    <location>
        <begin position="1"/>
        <end position="46"/>
    </location>
</feature>
<evidence type="ECO:0000313" key="3">
    <source>
        <dbReference type="Proteomes" id="UP000234275"/>
    </source>
</evidence>
<feature type="compositionally biased region" description="Pro residues" evidence="1">
    <location>
        <begin position="1"/>
        <end position="11"/>
    </location>
</feature>
<dbReference type="GeneID" id="36560286"/>
<dbReference type="Proteomes" id="UP000234275">
    <property type="component" value="Unassembled WGS sequence"/>
</dbReference>
<organism evidence="2 3">
    <name type="scientific">Aspergillus steynii IBT 23096</name>
    <dbReference type="NCBI Taxonomy" id="1392250"/>
    <lineage>
        <taxon>Eukaryota</taxon>
        <taxon>Fungi</taxon>
        <taxon>Dikarya</taxon>
        <taxon>Ascomycota</taxon>
        <taxon>Pezizomycotina</taxon>
        <taxon>Eurotiomycetes</taxon>
        <taxon>Eurotiomycetidae</taxon>
        <taxon>Eurotiales</taxon>
        <taxon>Aspergillaceae</taxon>
        <taxon>Aspergillus</taxon>
        <taxon>Aspergillus subgen. Circumdati</taxon>
    </lineage>
</organism>
<proteinExistence type="predicted"/>
<dbReference type="EMBL" id="MSFO01000014">
    <property type="protein sequence ID" value="PLB43046.1"/>
    <property type="molecule type" value="Genomic_DNA"/>
</dbReference>
<evidence type="ECO:0000256" key="1">
    <source>
        <dbReference type="SAM" id="MobiDB-lite"/>
    </source>
</evidence>